<evidence type="ECO:0000313" key="2">
    <source>
        <dbReference type="EMBL" id="SUZ11188.1"/>
    </source>
</evidence>
<sequence>MIPRVRVALRRGRLPEELWASRYFVIGTVREQEKATIGYKVVVNVRLVEQLHTHHMLTRFGWKANYLISRKLNNLQREYMLSFPSRNWPTIFRPRLIGPKRCLA</sequence>
<organism evidence="2">
    <name type="scientific">Blumeria graminis f. sp. tritici 96224</name>
    <dbReference type="NCBI Taxonomy" id="1268274"/>
    <lineage>
        <taxon>Eukaryota</taxon>
        <taxon>Fungi</taxon>
        <taxon>Dikarya</taxon>
        <taxon>Ascomycota</taxon>
        <taxon>Pezizomycotina</taxon>
        <taxon>Leotiomycetes</taxon>
        <taxon>Erysiphales</taxon>
        <taxon>Erysiphaceae</taxon>
        <taxon>Blumeria</taxon>
    </lineage>
</organism>
<dbReference type="AlphaFoldDB" id="A0A061HL13"/>
<dbReference type="Proteomes" id="UP000053110">
    <property type="component" value="Unassembled WGS sequence"/>
</dbReference>
<proteinExistence type="predicted"/>
<keyword evidence="1" id="KW-0456">Lyase</keyword>
<accession>A0A061HL13</accession>
<evidence type="ECO:0000313" key="1">
    <source>
        <dbReference type="EMBL" id="EPQ64015.1"/>
    </source>
</evidence>
<evidence type="ECO:0000313" key="3">
    <source>
        <dbReference type="Proteomes" id="UP000053110"/>
    </source>
</evidence>
<dbReference type="HOGENOM" id="CLU_2249659_0_0_1"/>
<reference evidence="2" key="3">
    <citation type="submission" date="2018-07" db="EMBL/GenBank/DDBJ databases">
        <authorList>
            <person name="Quirk P.G."/>
            <person name="Krulwich T.A."/>
        </authorList>
    </citation>
    <scope>NUCLEOTIDE SEQUENCE</scope>
    <source>
        <strain evidence="2">96224</strain>
    </source>
</reference>
<reference evidence="3" key="1">
    <citation type="journal article" date="2013" name="Nat. Genet.">
        <title>The wheat powdery mildew genome shows the unique evolution of an obligate biotroph.</title>
        <authorList>
            <person name="Wicker T."/>
            <person name="Oberhaensli S."/>
            <person name="Parlange F."/>
            <person name="Buchmann J.P."/>
            <person name="Shatalina M."/>
            <person name="Roffler S."/>
            <person name="Ben-David R."/>
            <person name="Dolezel J."/>
            <person name="Simkova H."/>
            <person name="Schulze-Lefert P."/>
            <person name="Spanu P.D."/>
            <person name="Bruggmann R."/>
            <person name="Amselem J."/>
            <person name="Quesneville H."/>
            <person name="Ver Loren van Themaat E."/>
            <person name="Paape T."/>
            <person name="Shimizu K.K."/>
            <person name="Keller B."/>
        </authorList>
    </citation>
    <scope>NUCLEOTIDE SEQUENCE [LARGE SCALE GENOMIC DNA]</scope>
    <source>
        <strain evidence="3">96224</strain>
    </source>
</reference>
<dbReference type="EMBL" id="UIGY01000113">
    <property type="protein sequence ID" value="SUZ11188.1"/>
    <property type="molecule type" value="Genomic_DNA"/>
</dbReference>
<dbReference type="EMBL" id="KE375085">
    <property type="protein sequence ID" value="EPQ64015.1"/>
    <property type="molecule type" value="Genomic_DNA"/>
</dbReference>
<reference evidence="1" key="2">
    <citation type="submission" date="2013-01" db="EMBL/GenBank/DDBJ databases">
        <title>The wheat powdery mildew genome reveals unique evolution of an obligate biotroph.</title>
        <authorList>
            <person name="Oberhaensli S."/>
            <person name="Wicker T."/>
            <person name="Keller B."/>
        </authorList>
    </citation>
    <scope>NUCLEOTIDE SEQUENCE</scope>
    <source>
        <strain evidence="1">96224</strain>
    </source>
</reference>
<protein>
    <submittedName>
        <fullName evidence="2">Bgt-4837</fullName>
    </submittedName>
    <submittedName>
        <fullName evidence="1">Isocitrate lyase</fullName>
    </submittedName>
</protein>
<name>A0A061HL13_BLUGR</name>
<gene>
    <name evidence="1" type="ORF">BGT96224_4837</name>
    <name evidence="2" type="ORF">BGT96224V2_LOCUS4355</name>
</gene>
<dbReference type="GO" id="GO:0016829">
    <property type="term" value="F:lyase activity"/>
    <property type="evidence" value="ECO:0007669"/>
    <property type="project" value="UniProtKB-KW"/>
</dbReference>